<reference evidence="2" key="1">
    <citation type="submission" date="2021-02" db="EMBL/GenBank/DDBJ databases">
        <authorList>
            <person name="Nowell W R."/>
        </authorList>
    </citation>
    <scope>NUCLEOTIDE SEQUENCE</scope>
</reference>
<evidence type="ECO:0000313" key="4">
    <source>
        <dbReference type="Proteomes" id="UP000663889"/>
    </source>
</evidence>
<evidence type="ECO:0000256" key="1">
    <source>
        <dbReference type="SAM" id="MobiDB-lite"/>
    </source>
</evidence>
<evidence type="ECO:0000313" key="3">
    <source>
        <dbReference type="EMBL" id="CAF3928928.1"/>
    </source>
</evidence>
<feature type="compositionally biased region" description="Polar residues" evidence="1">
    <location>
        <begin position="96"/>
        <end position="152"/>
    </location>
</feature>
<gene>
    <name evidence="3" type="ORF">FNK824_LOCUS22034</name>
    <name evidence="2" type="ORF">SEV965_LOCUS24682</name>
</gene>
<dbReference type="Proteomes" id="UP000663889">
    <property type="component" value="Unassembled WGS sequence"/>
</dbReference>
<name>A0A815BHB0_9BILA</name>
<proteinExistence type="predicted"/>
<comment type="caution">
    <text evidence="2">The sequence shown here is derived from an EMBL/GenBank/DDBJ whole genome shotgun (WGS) entry which is preliminary data.</text>
</comment>
<dbReference type="Proteomes" id="UP000663874">
    <property type="component" value="Unassembled WGS sequence"/>
</dbReference>
<sequence length="196" mass="21663">MKSLGESDHLTRTWSVNSTDNTHSSIVSGFSAFRERLGFCCCRLLNKNSKYDLSSVSKHDHEEEQDKSSYINQALQGEKQAGKDKLDKIAKTLPGLTSNITPTIKGTLTSTQTSTRSIPTVRQGRPRSTTSTINKPSPLTINKLSPSSQNTKNNKKDLDETTESSEEESSSDYDKSSDSDSAPAKRPPINHTNKRR</sequence>
<accession>A0A815BHB0</accession>
<organism evidence="2 4">
    <name type="scientific">Rotaria sordida</name>
    <dbReference type="NCBI Taxonomy" id="392033"/>
    <lineage>
        <taxon>Eukaryota</taxon>
        <taxon>Metazoa</taxon>
        <taxon>Spiralia</taxon>
        <taxon>Gnathifera</taxon>
        <taxon>Rotifera</taxon>
        <taxon>Eurotatoria</taxon>
        <taxon>Bdelloidea</taxon>
        <taxon>Philodinida</taxon>
        <taxon>Philodinidae</taxon>
        <taxon>Rotaria</taxon>
    </lineage>
</organism>
<evidence type="ECO:0000313" key="2">
    <source>
        <dbReference type="EMBL" id="CAF1269686.1"/>
    </source>
</evidence>
<feature type="region of interest" description="Disordered" evidence="1">
    <location>
        <begin position="96"/>
        <end position="196"/>
    </location>
</feature>
<dbReference type="AlphaFoldDB" id="A0A815BHB0"/>
<dbReference type="EMBL" id="CAJOBE010004377">
    <property type="protein sequence ID" value="CAF3928928.1"/>
    <property type="molecule type" value="Genomic_DNA"/>
</dbReference>
<feature type="compositionally biased region" description="Acidic residues" evidence="1">
    <location>
        <begin position="160"/>
        <end position="171"/>
    </location>
</feature>
<protein>
    <submittedName>
        <fullName evidence="2">Uncharacterized protein</fullName>
    </submittedName>
</protein>
<dbReference type="EMBL" id="CAJNOU010001922">
    <property type="protein sequence ID" value="CAF1269686.1"/>
    <property type="molecule type" value="Genomic_DNA"/>
</dbReference>